<reference evidence="1" key="2">
    <citation type="journal article" date="2015" name="Data Brief">
        <title>Shoot transcriptome of the giant reed, Arundo donax.</title>
        <authorList>
            <person name="Barrero R.A."/>
            <person name="Guerrero F.D."/>
            <person name="Moolhuijzen P."/>
            <person name="Goolsby J.A."/>
            <person name="Tidwell J."/>
            <person name="Bellgard S.E."/>
            <person name="Bellgard M.I."/>
        </authorList>
    </citation>
    <scope>NUCLEOTIDE SEQUENCE</scope>
    <source>
        <tissue evidence="1">Shoot tissue taken approximately 20 cm above the soil surface</tissue>
    </source>
</reference>
<name>A0A0A8ZKN2_ARUDO</name>
<dbReference type="EMBL" id="GBRH01262483">
    <property type="protein sequence ID" value="JAD35412.1"/>
    <property type="molecule type" value="Transcribed_RNA"/>
</dbReference>
<protein>
    <submittedName>
        <fullName evidence="1">Uncharacterized protein</fullName>
    </submittedName>
</protein>
<accession>A0A0A8ZKN2</accession>
<sequence>MSSLNEIFCSPQVLRSRAFKSCNLSVFLNEKAISHFKRIFEHNEILLEKRSNTVPKF</sequence>
<organism evidence="1">
    <name type="scientific">Arundo donax</name>
    <name type="common">Giant reed</name>
    <name type="synonym">Donax arundinaceus</name>
    <dbReference type="NCBI Taxonomy" id="35708"/>
    <lineage>
        <taxon>Eukaryota</taxon>
        <taxon>Viridiplantae</taxon>
        <taxon>Streptophyta</taxon>
        <taxon>Embryophyta</taxon>
        <taxon>Tracheophyta</taxon>
        <taxon>Spermatophyta</taxon>
        <taxon>Magnoliopsida</taxon>
        <taxon>Liliopsida</taxon>
        <taxon>Poales</taxon>
        <taxon>Poaceae</taxon>
        <taxon>PACMAD clade</taxon>
        <taxon>Arundinoideae</taxon>
        <taxon>Arundineae</taxon>
        <taxon>Arundo</taxon>
    </lineage>
</organism>
<reference evidence="1" key="1">
    <citation type="submission" date="2014-09" db="EMBL/GenBank/DDBJ databases">
        <authorList>
            <person name="Magalhaes I.L.F."/>
            <person name="Oliveira U."/>
            <person name="Santos F.R."/>
            <person name="Vidigal T.H.D.A."/>
            <person name="Brescovit A.D."/>
            <person name="Santos A.J."/>
        </authorList>
    </citation>
    <scope>NUCLEOTIDE SEQUENCE</scope>
    <source>
        <tissue evidence="1">Shoot tissue taken approximately 20 cm above the soil surface</tissue>
    </source>
</reference>
<dbReference type="AlphaFoldDB" id="A0A0A8ZKN2"/>
<evidence type="ECO:0000313" key="1">
    <source>
        <dbReference type="EMBL" id="JAD35412.1"/>
    </source>
</evidence>
<proteinExistence type="predicted"/>